<dbReference type="PANTHER" id="PTHR43682">
    <property type="entry name" value="LACTATE UTILIZATION PROTEIN C"/>
    <property type="match status" value="1"/>
</dbReference>
<protein>
    <submittedName>
        <fullName evidence="3">Lactate utilization protein</fullName>
    </submittedName>
</protein>
<dbReference type="InterPro" id="IPR024185">
    <property type="entry name" value="FTHF_cligase-like_sf"/>
</dbReference>
<feature type="domain" description="LUD" evidence="2">
    <location>
        <begin position="57"/>
        <end position="225"/>
    </location>
</feature>
<dbReference type="PANTHER" id="PTHR43682:SF1">
    <property type="entry name" value="LACTATE UTILIZATION PROTEIN C"/>
    <property type="match status" value="1"/>
</dbReference>
<accession>A0ABP3R8W7</accession>
<dbReference type="SUPFAM" id="SSF100950">
    <property type="entry name" value="NagB/RpiA/CoA transferase-like"/>
    <property type="match status" value="1"/>
</dbReference>
<dbReference type="Gene3D" id="3.40.50.10420">
    <property type="entry name" value="NagB/RpiA/CoA transferase-like"/>
    <property type="match status" value="1"/>
</dbReference>
<reference evidence="4" key="1">
    <citation type="journal article" date="2019" name="Int. J. Syst. Evol. Microbiol.">
        <title>The Global Catalogue of Microorganisms (GCM) 10K type strain sequencing project: providing services to taxonomists for standard genome sequencing and annotation.</title>
        <authorList>
            <consortium name="The Broad Institute Genomics Platform"/>
            <consortium name="The Broad Institute Genome Sequencing Center for Infectious Disease"/>
            <person name="Wu L."/>
            <person name="Ma J."/>
        </authorList>
    </citation>
    <scope>NUCLEOTIDE SEQUENCE [LARGE SCALE GENOMIC DNA]</scope>
    <source>
        <strain evidence="4">JCM 9933</strain>
    </source>
</reference>
<comment type="caution">
    <text evidence="3">The sequence shown here is derived from an EMBL/GenBank/DDBJ whole genome shotgun (WGS) entry which is preliminary data.</text>
</comment>
<proteinExistence type="predicted"/>
<dbReference type="InterPro" id="IPR003741">
    <property type="entry name" value="LUD_dom"/>
</dbReference>
<dbReference type="Proteomes" id="UP001501588">
    <property type="component" value="Unassembled WGS sequence"/>
</dbReference>
<evidence type="ECO:0000256" key="1">
    <source>
        <dbReference type="SAM" id="MobiDB-lite"/>
    </source>
</evidence>
<sequence length="255" mass="27686">MSKDAILNTIRRNLRRGPLPADQAAMLDGRMATHPRHLIPARSRLPRPEQVALFVRNLEKEFATVERVPEPAAVPAAVADYLAAQNLPSRFAMAPHEELDAIPWDDRPMLEVERRRAAASDQVGVQHGYAGVAETGTLMLPSGPGRPTTLNLLPDTEIVVLRATRVVGAYEEAWDLLRAEHRDALTGGHMPRNVMFVTGPSRSADIEQTLELGAHGPRRLHVVLVDDDPAALPMAEAAPVPPRTAEPGGRPAPGD</sequence>
<dbReference type="InterPro" id="IPR037171">
    <property type="entry name" value="NagB/RpiA_transferase-like"/>
</dbReference>
<gene>
    <name evidence="3" type="ORF">GCM10009416_45720</name>
</gene>
<dbReference type="Pfam" id="PF02589">
    <property type="entry name" value="LUD_dom"/>
    <property type="match status" value="1"/>
</dbReference>
<evidence type="ECO:0000313" key="4">
    <source>
        <dbReference type="Proteomes" id="UP001501588"/>
    </source>
</evidence>
<dbReference type="EMBL" id="BAAAFZ010000088">
    <property type="protein sequence ID" value="GAA0602908.1"/>
    <property type="molecule type" value="Genomic_DNA"/>
</dbReference>
<evidence type="ECO:0000259" key="2">
    <source>
        <dbReference type="Pfam" id="PF02589"/>
    </source>
</evidence>
<keyword evidence="4" id="KW-1185">Reference proteome</keyword>
<feature type="region of interest" description="Disordered" evidence="1">
    <location>
        <begin position="233"/>
        <end position="255"/>
    </location>
</feature>
<name>A0ABP3R8W7_9PROT</name>
<evidence type="ECO:0000313" key="3">
    <source>
        <dbReference type="EMBL" id="GAA0602908.1"/>
    </source>
</evidence>
<dbReference type="RefSeq" id="WP_343897743.1">
    <property type="nucleotide sequence ID" value="NZ_BAAAFZ010000088.1"/>
</dbReference>
<organism evidence="3 4">
    <name type="scientific">Craurococcus roseus</name>
    <dbReference type="NCBI Taxonomy" id="77585"/>
    <lineage>
        <taxon>Bacteria</taxon>
        <taxon>Pseudomonadati</taxon>
        <taxon>Pseudomonadota</taxon>
        <taxon>Alphaproteobacteria</taxon>
        <taxon>Acetobacterales</taxon>
        <taxon>Acetobacteraceae</taxon>
        <taxon>Craurococcus</taxon>
    </lineage>
</organism>